<feature type="transmembrane region" description="Helical" evidence="1">
    <location>
        <begin position="42"/>
        <end position="67"/>
    </location>
</feature>
<feature type="transmembrane region" description="Helical" evidence="1">
    <location>
        <begin position="12"/>
        <end position="30"/>
    </location>
</feature>
<dbReference type="EMBL" id="LN483080">
    <property type="protein sequence ID" value="CEA05921.1"/>
    <property type="molecule type" value="Genomic_DNA"/>
</dbReference>
<reference evidence="2" key="1">
    <citation type="submission" date="2014-07" db="EMBL/GenBank/DDBJ databases">
        <authorList>
            <person name="Urmite Genomes Urmite Genomes"/>
        </authorList>
    </citation>
    <scope>NUCLEOTIDE SEQUENCE</scope>
    <source>
        <strain evidence="2">13S34_air</strain>
    </source>
</reference>
<dbReference type="HOGENOM" id="CLU_113291_2_0_9"/>
<feature type="transmembrane region" description="Helical" evidence="1">
    <location>
        <begin position="88"/>
        <end position="106"/>
    </location>
</feature>
<dbReference type="AlphaFoldDB" id="A0A078MMF8"/>
<keyword evidence="1" id="KW-1133">Transmembrane helix</keyword>
<evidence type="ECO:0008006" key="3">
    <source>
        <dbReference type="Google" id="ProtNLM"/>
    </source>
</evidence>
<dbReference type="Pfam" id="PF11391">
    <property type="entry name" value="DUF2798"/>
    <property type="match status" value="2"/>
</dbReference>
<evidence type="ECO:0000256" key="1">
    <source>
        <dbReference type="SAM" id="Phobius"/>
    </source>
</evidence>
<evidence type="ECO:0000313" key="2">
    <source>
        <dbReference type="EMBL" id="CEA05921.1"/>
    </source>
</evidence>
<accession>A0A078MMF8</accession>
<dbReference type="InterPro" id="IPR021529">
    <property type="entry name" value="DUF2798"/>
</dbReference>
<name>A0A078MMF8_9BACL</name>
<gene>
    <name evidence="2" type="ORF">BN1050_02716</name>
</gene>
<keyword evidence="1" id="KW-0812">Transmembrane</keyword>
<protein>
    <recommendedName>
        <fullName evidence="3">DUF2798 domain-containing protein</fullName>
    </recommendedName>
</protein>
<keyword evidence="1" id="KW-0472">Membrane</keyword>
<proteinExistence type="predicted"/>
<dbReference type="PATRIC" id="fig|1461583.4.peg.2609"/>
<feature type="transmembrane region" description="Helical" evidence="1">
    <location>
        <begin position="126"/>
        <end position="145"/>
    </location>
</feature>
<sequence>MDKRLPHNAKEGLLYGAIICTLTVLFMSTFSITLNEGTFNTAIALTIIKVIPLVWVIAMVLEPILVGRVAEKLVQLFTAPTDSFHAKIFLRIFFTVFGMSLIMTFIGEMLANGIGTATFGNAISVWPRNFMVVLLVESLVIQPIARATMVRLHRIA</sequence>
<organism evidence="2">
    <name type="scientific">Metalysinibacillus saudimassiliensis</name>
    <dbReference type="NCBI Taxonomy" id="1461583"/>
    <lineage>
        <taxon>Bacteria</taxon>
        <taxon>Bacillati</taxon>
        <taxon>Bacillota</taxon>
        <taxon>Bacilli</taxon>
        <taxon>Bacillales</taxon>
        <taxon>Caryophanaceae</taxon>
        <taxon>Metalysinibacillus</taxon>
    </lineage>
</organism>